<protein>
    <submittedName>
        <fullName evidence="2">Uncharacterized protein</fullName>
    </submittedName>
</protein>
<evidence type="ECO:0000256" key="1">
    <source>
        <dbReference type="SAM" id="MobiDB-lite"/>
    </source>
</evidence>
<accession>A0A226DJT9</accession>
<gene>
    <name evidence="2" type="ORF">Fcan01_19701</name>
</gene>
<name>A0A226DJT9_FOLCA</name>
<feature type="region of interest" description="Disordered" evidence="1">
    <location>
        <begin position="159"/>
        <end position="180"/>
    </location>
</feature>
<evidence type="ECO:0000313" key="3">
    <source>
        <dbReference type="Proteomes" id="UP000198287"/>
    </source>
</evidence>
<dbReference type="AlphaFoldDB" id="A0A226DJT9"/>
<proteinExistence type="predicted"/>
<feature type="compositionally biased region" description="Acidic residues" evidence="1">
    <location>
        <begin position="161"/>
        <end position="175"/>
    </location>
</feature>
<organism evidence="2 3">
    <name type="scientific">Folsomia candida</name>
    <name type="common">Springtail</name>
    <dbReference type="NCBI Taxonomy" id="158441"/>
    <lineage>
        <taxon>Eukaryota</taxon>
        <taxon>Metazoa</taxon>
        <taxon>Ecdysozoa</taxon>
        <taxon>Arthropoda</taxon>
        <taxon>Hexapoda</taxon>
        <taxon>Collembola</taxon>
        <taxon>Entomobryomorpha</taxon>
        <taxon>Isotomoidea</taxon>
        <taxon>Isotomidae</taxon>
        <taxon>Proisotominae</taxon>
        <taxon>Folsomia</taxon>
    </lineage>
</organism>
<dbReference type="EMBL" id="LNIX01000017">
    <property type="protein sequence ID" value="OXA45523.1"/>
    <property type="molecule type" value="Genomic_DNA"/>
</dbReference>
<comment type="caution">
    <text evidence="2">The sequence shown here is derived from an EMBL/GenBank/DDBJ whole genome shotgun (WGS) entry which is preliminary data.</text>
</comment>
<sequence>MEHLIKNAIITSSNRIISFPQKIIPHFSCNACFARSSDEGSAACAQQSLLKKLTTKPTNDYIIVFFLHADDDDIVSSASNKGGKVTVRRDHRKSSYPPSSIFFSGGEEPVMDFCSALTSPQLILLTIIGLSFWSPMECVALRLFRGAVSSSSGGAKAYFSQEEEEELGGGDDDGEPASSRTTAGQFWELVSSSSDIIPVQNRSSSDLPPSSSSSVHISLETRLQKLEHHFNTLKIYDEDCRQRLLCNLAENPKKFAPLSTALLDETSYIGDEKVLATALLSTKEGARLLSYIEAVQKGSSRFGCDVWTYRCPLSITAMIDYKALLVWKELSKWLTVKFVASKRA</sequence>
<dbReference type="OrthoDB" id="6359706at2759"/>
<dbReference type="Proteomes" id="UP000198287">
    <property type="component" value="Unassembled WGS sequence"/>
</dbReference>
<reference evidence="2 3" key="1">
    <citation type="submission" date="2015-12" db="EMBL/GenBank/DDBJ databases">
        <title>The genome of Folsomia candida.</title>
        <authorList>
            <person name="Faddeeva A."/>
            <person name="Derks M.F."/>
            <person name="Anvar Y."/>
            <person name="Smit S."/>
            <person name="Van Straalen N."/>
            <person name="Roelofs D."/>
        </authorList>
    </citation>
    <scope>NUCLEOTIDE SEQUENCE [LARGE SCALE GENOMIC DNA]</scope>
    <source>
        <strain evidence="2 3">VU population</strain>
        <tissue evidence="2">Whole body</tissue>
    </source>
</reference>
<evidence type="ECO:0000313" key="2">
    <source>
        <dbReference type="EMBL" id="OXA45523.1"/>
    </source>
</evidence>
<keyword evidence="3" id="KW-1185">Reference proteome</keyword>